<organism evidence="3 4">
    <name type="scientific">Bdellovibrio reynosensis</name>
    <dbReference type="NCBI Taxonomy" id="2835041"/>
    <lineage>
        <taxon>Bacteria</taxon>
        <taxon>Pseudomonadati</taxon>
        <taxon>Bdellovibrionota</taxon>
        <taxon>Bdellovibrionia</taxon>
        <taxon>Bdellovibrionales</taxon>
        <taxon>Pseudobdellovibrionaceae</taxon>
        <taxon>Bdellovibrio</taxon>
    </lineage>
</organism>
<evidence type="ECO:0000313" key="3">
    <source>
        <dbReference type="EMBL" id="UOF01555.1"/>
    </source>
</evidence>
<keyword evidence="1" id="KW-0732">Signal</keyword>
<dbReference type="Proteomes" id="UP000830116">
    <property type="component" value="Chromosome"/>
</dbReference>
<name>A0ABY4CH63_9BACT</name>
<feature type="signal peptide" evidence="1">
    <location>
        <begin position="1"/>
        <end position="18"/>
    </location>
</feature>
<reference evidence="3" key="1">
    <citation type="submission" date="2022-03" db="EMBL/GenBank/DDBJ databases">
        <title>Genome Identification and Characterization of new species Bdellovibrio reynosense LBG001 sp. nov. from a Mexico soil sample.</title>
        <authorList>
            <person name="Camilli A."/>
            <person name="Ajao Y."/>
            <person name="Guo X."/>
        </authorList>
    </citation>
    <scope>NUCLEOTIDE SEQUENCE</scope>
    <source>
        <strain evidence="3">LBG001</strain>
    </source>
</reference>
<dbReference type="Pfam" id="PF18626">
    <property type="entry name" value="Gln_deamidase_2"/>
    <property type="match status" value="1"/>
</dbReference>
<dbReference type="EMBL" id="CP093442">
    <property type="protein sequence ID" value="UOF01555.1"/>
    <property type="molecule type" value="Genomic_DNA"/>
</dbReference>
<feature type="domain" description="Protein glutaminase" evidence="2">
    <location>
        <begin position="74"/>
        <end position="181"/>
    </location>
</feature>
<evidence type="ECO:0000313" key="4">
    <source>
        <dbReference type="Proteomes" id="UP000830116"/>
    </source>
</evidence>
<protein>
    <recommendedName>
        <fullName evidence="2">Protein glutaminase domain-containing protein</fullName>
    </recommendedName>
</protein>
<dbReference type="Gene3D" id="3.10.620.30">
    <property type="match status" value="1"/>
</dbReference>
<accession>A0ABY4CH63</accession>
<proteinExistence type="predicted"/>
<sequence length="248" mass="28259">MKFGLILGVLLFSVSSLAEDKTLHSFASGLDGTLRHLNRSEARPCPEDTILSPRTAKASKFDNKPVTALSEEDAQRLFTDLKNQSHIPYEFAWAGCQARAHEMSRLMLLKGVTPLKAFAFVDEKSPHLRVPHPSRKGEIISWNNHVAPMILVEKDGKQIPYVLDPSIENKAVSVEDWKKTMSQFPPAPKIQMEYGPATQLVHQTRHRIDFKDPKVQEQIDSSLREYKELATDPEKESQWFFEMNKYGE</sequence>
<feature type="chain" id="PRO_5046093112" description="Protein glutaminase domain-containing protein" evidence="1">
    <location>
        <begin position="19"/>
        <end position="248"/>
    </location>
</feature>
<evidence type="ECO:0000256" key="1">
    <source>
        <dbReference type="SAM" id="SignalP"/>
    </source>
</evidence>
<dbReference type="InterPro" id="IPR041325">
    <property type="entry name" value="Gln_deamidase_2"/>
</dbReference>
<keyword evidence="4" id="KW-1185">Reference proteome</keyword>
<evidence type="ECO:0000259" key="2">
    <source>
        <dbReference type="Pfam" id="PF18626"/>
    </source>
</evidence>
<dbReference type="RefSeq" id="WP_243537995.1">
    <property type="nucleotide sequence ID" value="NZ_CP093442.1"/>
</dbReference>
<gene>
    <name evidence="3" type="ORF">MNR06_01130</name>
</gene>